<keyword evidence="5" id="KW-0067">ATP-binding</keyword>
<dbReference type="GO" id="GO:0004674">
    <property type="term" value="F:protein serine/threonine kinase activity"/>
    <property type="evidence" value="ECO:0007669"/>
    <property type="project" value="UniProtKB-KW"/>
</dbReference>
<dbReference type="AlphaFoldDB" id="A0AAU9RPI2"/>
<dbReference type="GO" id="GO:0007165">
    <property type="term" value="P:signal transduction"/>
    <property type="evidence" value="ECO:0007669"/>
    <property type="project" value="TreeGrafter"/>
</dbReference>
<keyword evidence="3" id="KW-0547">Nucleotide-binding</keyword>
<evidence type="ECO:0008006" key="9">
    <source>
        <dbReference type="Google" id="ProtNLM"/>
    </source>
</evidence>
<evidence type="ECO:0000256" key="3">
    <source>
        <dbReference type="ARBA" id="ARBA00022741"/>
    </source>
</evidence>
<keyword evidence="1" id="KW-0723">Serine/threonine-protein kinase</keyword>
<dbReference type="GO" id="GO:0030154">
    <property type="term" value="P:cell differentiation"/>
    <property type="evidence" value="ECO:0007669"/>
    <property type="project" value="TreeGrafter"/>
</dbReference>
<dbReference type="InterPro" id="IPR011009">
    <property type="entry name" value="Kinase-like_dom_sf"/>
</dbReference>
<gene>
    <name evidence="7" type="ORF">TAV2_LOCUS7446</name>
</gene>
<keyword evidence="8" id="KW-1185">Reference proteome</keyword>
<dbReference type="Proteomes" id="UP000836841">
    <property type="component" value="Chromosome 2"/>
</dbReference>
<dbReference type="EMBL" id="OU466858">
    <property type="protein sequence ID" value="CAH2047159.1"/>
    <property type="molecule type" value="Genomic_DNA"/>
</dbReference>
<dbReference type="Gene3D" id="1.10.510.10">
    <property type="entry name" value="Transferase(Phosphotransferase) domain 1"/>
    <property type="match status" value="1"/>
</dbReference>
<dbReference type="GO" id="GO:0005524">
    <property type="term" value="F:ATP binding"/>
    <property type="evidence" value="ECO:0007669"/>
    <property type="project" value="UniProtKB-KW"/>
</dbReference>
<keyword evidence="2" id="KW-0808">Transferase</keyword>
<feature type="chain" id="PRO_5043919680" description="CCR4-NOT transcription complex subunit 11" evidence="6">
    <location>
        <begin position="40"/>
        <end position="137"/>
    </location>
</feature>
<reference evidence="7 8" key="1">
    <citation type="submission" date="2022-03" db="EMBL/GenBank/DDBJ databases">
        <authorList>
            <person name="Nunn A."/>
            <person name="Chopra R."/>
            <person name="Nunn A."/>
            <person name="Contreras Garrido A."/>
        </authorList>
    </citation>
    <scope>NUCLEOTIDE SEQUENCE [LARGE SCALE GENOMIC DNA]</scope>
</reference>
<dbReference type="InterPro" id="IPR050591">
    <property type="entry name" value="GSK-3"/>
</dbReference>
<evidence type="ECO:0000313" key="7">
    <source>
        <dbReference type="EMBL" id="CAH2047159.1"/>
    </source>
</evidence>
<feature type="signal peptide" evidence="6">
    <location>
        <begin position="1"/>
        <end position="39"/>
    </location>
</feature>
<sequence>MKKLLILSLTHGNENNWAFVLALSLHLVLFLHQKNCVCAYQVFQKRLPPEAVDLVCRFFQYSPNLRCTAVSLFMVEACIHPFFDELRDPNIRLPNGWPLPPLFNFKPNELSGISPETLDRLVPEHARKQNLFMALHS</sequence>
<accession>A0AAU9RPI2</accession>
<proteinExistence type="predicted"/>
<keyword evidence="6" id="KW-0732">Signal</keyword>
<evidence type="ECO:0000256" key="4">
    <source>
        <dbReference type="ARBA" id="ARBA00022777"/>
    </source>
</evidence>
<evidence type="ECO:0000313" key="8">
    <source>
        <dbReference type="Proteomes" id="UP000836841"/>
    </source>
</evidence>
<dbReference type="GO" id="GO:0005634">
    <property type="term" value="C:nucleus"/>
    <property type="evidence" value="ECO:0007669"/>
    <property type="project" value="TreeGrafter"/>
</dbReference>
<dbReference type="SUPFAM" id="SSF56112">
    <property type="entry name" value="Protein kinase-like (PK-like)"/>
    <property type="match status" value="1"/>
</dbReference>
<keyword evidence="4" id="KW-0418">Kinase</keyword>
<dbReference type="PANTHER" id="PTHR24057">
    <property type="entry name" value="GLYCOGEN SYNTHASE KINASE-3 ALPHA"/>
    <property type="match status" value="1"/>
</dbReference>
<evidence type="ECO:0000256" key="2">
    <source>
        <dbReference type="ARBA" id="ARBA00022679"/>
    </source>
</evidence>
<name>A0AAU9RPI2_THLAR</name>
<dbReference type="PANTHER" id="PTHR24057:SF40">
    <property type="entry name" value="SHAGGY-RELATED PROTEIN KINASE DELTA-RELATED"/>
    <property type="match status" value="1"/>
</dbReference>
<dbReference type="GO" id="GO:0005737">
    <property type="term" value="C:cytoplasm"/>
    <property type="evidence" value="ECO:0007669"/>
    <property type="project" value="TreeGrafter"/>
</dbReference>
<protein>
    <recommendedName>
        <fullName evidence="9">CCR4-NOT transcription complex subunit 11</fullName>
    </recommendedName>
</protein>
<organism evidence="7 8">
    <name type="scientific">Thlaspi arvense</name>
    <name type="common">Field penny-cress</name>
    <dbReference type="NCBI Taxonomy" id="13288"/>
    <lineage>
        <taxon>Eukaryota</taxon>
        <taxon>Viridiplantae</taxon>
        <taxon>Streptophyta</taxon>
        <taxon>Embryophyta</taxon>
        <taxon>Tracheophyta</taxon>
        <taxon>Spermatophyta</taxon>
        <taxon>Magnoliopsida</taxon>
        <taxon>eudicotyledons</taxon>
        <taxon>Gunneridae</taxon>
        <taxon>Pentapetalae</taxon>
        <taxon>rosids</taxon>
        <taxon>malvids</taxon>
        <taxon>Brassicales</taxon>
        <taxon>Brassicaceae</taxon>
        <taxon>Thlaspideae</taxon>
        <taxon>Thlaspi</taxon>
    </lineage>
</organism>
<evidence type="ECO:0000256" key="1">
    <source>
        <dbReference type="ARBA" id="ARBA00022527"/>
    </source>
</evidence>
<evidence type="ECO:0000256" key="5">
    <source>
        <dbReference type="ARBA" id="ARBA00022840"/>
    </source>
</evidence>
<evidence type="ECO:0000256" key="6">
    <source>
        <dbReference type="SAM" id="SignalP"/>
    </source>
</evidence>